<name>A0A6B0SUA2_9EURY</name>
<comment type="caution">
    <text evidence="2">The sequence shown here is derived from an EMBL/GenBank/DDBJ whole genome shotgun (WGS) entry which is preliminary data.</text>
</comment>
<dbReference type="EMBL" id="WUUU01000263">
    <property type="protein sequence ID" value="MXR22380.1"/>
    <property type="molecule type" value="Genomic_DNA"/>
</dbReference>
<dbReference type="AlphaFoldDB" id="A0A6B0SUA2"/>
<organism evidence="2 3">
    <name type="scientific">Halobacterium bonnevillei</name>
    <dbReference type="NCBI Taxonomy" id="2692200"/>
    <lineage>
        <taxon>Archaea</taxon>
        <taxon>Methanobacteriati</taxon>
        <taxon>Methanobacteriota</taxon>
        <taxon>Stenosarchaea group</taxon>
        <taxon>Halobacteria</taxon>
        <taxon>Halobacteriales</taxon>
        <taxon>Halobacteriaceae</taxon>
        <taxon>Halobacterium</taxon>
    </lineage>
</organism>
<gene>
    <name evidence="2" type="ORF">GRX66_17985</name>
</gene>
<proteinExistence type="predicted"/>
<evidence type="ECO:0000313" key="2">
    <source>
        <dbReference type="EMBL" id="MXR22380.1"/>
    </source>
</evidence>
<keyword evidence="1" id="KW-1133">Transmembrane helix</keyword>
<accession>A0A6B0SUA2</accession>
<dbReference type="RefSeq" id="WP_159527725.1">
    <property type="nucleotide sequence ID" value="NZ_WUUU01000263.1"/>
</dbReference>
<protein>
    <submittedName>
        <fullName evidence="2">Uncharacterized protein</fullName>
    </submittedName>
</protein>
<keyword evidence="3" id="KW-1185">Reference proteome</keyword>
<sequence length="71" mass="6953">MTSTRERVVWALVFGLPVGAGVGLATARMSGAGLADPLVVGAAVGFAAAVAGLLFGVTSVNQPEDGAPDLE</sequence>
<evidence type="ECO:0000313" key="3">
    <source>
        <dbReference type="Proteomes" id="UP000471521"/>
    </source>
</evidence>
<dbReference type="OrthoDB" id="351215at2157"/>
<dbReference type="Proteomes" id="UP000471521">
    <property type="component" value="Unassembled WGS sequence"/>
</dbReference>
<keyword evidence="1" id="KW-0812">Transmembrane</keyword>
<reference evidence="2 3" key="1">
    <citation type="submission" date="2019-12" db="EMBL/GenBank/DDBJ databases">
        <title>Isolation and characterization of three novel carbon monoxide-oxidizing members of Halobacteria from salione crusts and soils.</title>
        <authorList>
            <person name="Myers M.R."/>
            <person name="King G.M."/>
        </authorList>
    </citation>
    <scope>NUCLEOTIDE SEQUENCE [LARGE SCALE GENOMIC DNA]</scope>
    <source>
        <strain evidence="2 3">PCN9</strain>
    </source>
</reference>
<keyword evidence="1" id="KW-0472">Membrane</keyword>
<feature type="transmembrane region" description="Helical" evidence="1">
    <location>
        <begin position="37"/>
        <end position="57"/>
    </location>
</feature>
<evidence type="ECO:0000256" key="1">
    <source>
        <dbReference type="SAM" id="Phobius"/>
    </source>
</evidence>